<dbReference type="Pfam" id="PF00030">
    <property type="entry name" value="Crystall"/>
    <property type="match status" value="1"/>
</dbReference>
<evidence type="ECO:0000256" key="3">
    <source>
        <dbReference type="SAM" id="SignalP"/>
    </source>
</evidence>
<dbReference type="InterPro" id="IPR011024">
    <property type="entry name" value="G_crystallin-like"/>
</dbReference>
<feature type="domain" description="Beta/gamma crystallin 'Greek key'" evidence="4">
    <location>
        <begin position="33"/>
        <end position="76"/>
    </location>
</feature>
<organism evidence="5 6">
    <name type="scientific">Paenibacillus roseus</name>
    <dbReference type="NCBI Taxonomy" id="2798579"/>
    <lineage>
        <taxon>Bacteria</taxon>
        <taxon>Bacillati</taxon>
        <taxon>Bacillota</taxon>
        <taxon>Bacilli</taxon>
        <taxon>Bacillales</taxon>
        <taxon>Paenibacillaceae</taxon>
        <taxon>Paenibacillus</taxon>
    </lineage>
</organism>
<feature type="signal peptide" evidence="3">
    <location>
        <begin position="1"/>
        <end position="23"/>
    </location>
</feature>
<dbReference type="PANTHER" id="PTHR48174">
    <property type="entry name" value="DUF946 FAMILY PROTEIN"/>
    <property type="match status" value="1"/>
</dbReference>
<keyword evidence="3" id="KW-0732">Signal</keyword>
<comment type="similarity">
    <text evidence="1">Belongs to the beta/gamma-crystallin family.</text>
</comment>
<feature type="domain" description="Beta/gamma crystallin 'Greek key'" evidence="4">
    <location>
        <begin position="164"/>
        <end position="202"/>
    </location>
</feature>
<gene>
    <name evidence="5" type="ORF">JFN88_02305</name>
</gene>
<reference evidence="5" key="1">
    <citation type="submission" date="2020-12" db="EMBL/GenBank/DDBJ databases">
        <authorList>
            <person name="Huq M.A."/>
        </authorList>
    </citation>
    <scope>NUCLEOTIDE SEQUENCE</scope>
    <source>
        <strain evidence="5">MAHUQ-46</strain>
    </source>
</reference>
<dbReference type="PROSITE" id="PS50915">
    <property type="entry name" value="CRYSTALLIN_BETA_GAMMA"/>
    <property type="match status" value="3"/>
</dbReference>
<name>A0A934J2B4_9BACL</name>
<comment type="caution">
    <text evidence="5">The sequence shown here is derived from an EMBL/GenBank/DDBJ whole genome shotgun (WGS) entry which is preliminary data.</text>
</comment>
<evidence type="ECO:0000313" key="5">
    <source>
        <dbReference type="EMBL" id="MBJ6360153.1"/>
    </source>
</evidence>
<dbReference type="InterPro" id="IPR009291">
    <property type="entry name" value="Vps62"/>
</dbReference>
<dbReference type="AlphaFoldDB" id="A0A934J2B4"/>
<dbReference type="Pfam" id="PF06101">
    <property type="entry name" value="Vps62"/>
    <property type="match status" value="1"/>
</dbReference>
<dbReference type="Proteomes" id="UP000640274">
    <property type="component" value="Unassembled WGS sequence"/>
</dbReference>
<dbReference type="Gene3D" id="2.60.20.10">
    <property type="entry name" value="Crystallins"/>
    <property type="match status" value="2"/>
</dbReference>
<dbReference type="RefSeq" id="WP_199017678.1">
    <property type="nucleotide sequence ID" value="NZ_JAELUP010000005.1"/>
</dbReference>
<dbReference type="SMART" id="SM00247">
    <property type="entry name" value="XTALbg"/>
    <property type="match status" value="1"/>
</dbReference>
<feature type="domain" description="Beta/gamma crystallin 'Greek key'" evidence="4">
    <location>
        <begin position="78"/>
        <end position="116"/>
    </location>
</feature>
<dbReference type="SUPFAM" id="SSF49695">
    <property type="entry name" value="gamma-Crystallin-like"/>
    <property type="match status" value="2"/>
</dbReference>
<feature type="chain" id="PRO_5038548444" evidence="3">
    <location>
        <begin position="24"/>
        <end position="496"/>
    </location>
</feature>
<dbReference type="EMBL" id="JAELUP010000005">
    <property type="protein sequence ID" value="MBJ6360153.1"/>
    <property type="molecule type" value="Genomic_DNA"/>
</dbReference>
<evidence type="ECO:0000256" key="2">
    <source>
        <dbReference type="ARBA" id="ARBA00022737"/>
    </source>
</evidence>
<accession>A0A934J2B4</accession>
<evidence type="ECO:0000256" key="1">
    <source>
        <dbReference type="ARBA" id="ARBA00009646"/>
    </source>
</evidence>
<evidence type="ECO:0000313" key="6">
    <source>
        <dbReference type="Proteomes" id="UP000640274"/>
    </source>
</evidence>
<sequence>MRKTKLWVLVALFAMLSTSFALAGPKAVQANPLPVTVYKDADFTGTSQSFDVGSYNVDVLSSGVGNDDITSVRVALGYRVTLYKNADYSGESYVLRSDISNLGYFNDETSSLKVERIGGPVIAYADSPYGGAEQQFDVGQYNTNALNAGVGNDKMSAIRIRPGYKVTLYKDQNFQGASRVLTADKMYLDDFNDVVSSLKVETVSPIDSTSVAVPGNTYSNTAKRQILQTFAPRIWFAQGEVYFPSSVEYTFPYMDRYVNPSSGAYELKTKTALNPYNLKLPYFTGDLANAPIYAFWVEKEYDNVDLVYYQFSPYDLGKTVLGTEVGSHVGDWERITVRMAKFEDNNTRYMKPVQVLYGAHSFSTVYNWSEVNKINGTHPVAYSAFGSHGMWKDQGNHVYMNLVVVQLTDVANQGTAWDTWNNIQAFEYYPNQAKGIGLGNSFPAWLERNYWPWENGGAIYRFGNPGQGSYFGQPLLADGPVGPQEKSALRDDVVLD</sequence>
<dbReference type="InterPro" id="IPR001064">
    <property type="entry name" value="Beta/gamma_crystallin"/>
</dbReference>
<keyword evidence="2" id="KW-0677">Repeat</keyword>
<proteinExistence type="inferred from homology"/>
<dbReference type="PANTHER" id="PTHR48174:SF5">
    <property type="entry name" value="VACUOLAR PROTEIN SORTING-ASSOCIATED PROTEIN 62"/>
    <property type="match status" value="1"/>
</dbReference>
<protein>
    <submittedName>
        <fullName evidence="5">Vps62-related protein</fullName>
    </submittedName>
</protein>
<keyword evidence="6" id="KW-1185">Reference proteome</keyword>
<evidence type="ECO:0000259" key="4">
    <source>
        <dbReference type="PROSITE" id="PS50915"/>
    </source>
</evidence>